<dbReference type="Proteomes" id="UP001146120">
    <property type="component" value="Unassembled WGS sequence"/>
</dbReference>
<name>A0AAV2Z3P9_9STRA</name>
<dbReference type="SUPFAM" id="SSF52833">
    <property type="entry name" value="Thioredoxin-like"/>
    <property type="match status" value="1"/>
</dbReference>
<proteinExistence type="predicted"/>
<dbReference type="GO" id="GO:0030178">
    <property type="term" value="P:negative regulation of Wnt signaling pathway"/>
    <property type="evidence" value="ECO:0007669"/>
    <property type="project" value="TreeGrafter"/>
</dbReference>
<dbReference type="PANTHER" id="PTHR46472">
    <property type="entry name" value="NUCLEOREDOXIN"/>
    <property type="match status" value="1"/>
</dbReference>
<keyword evidence="3" id="KW-1185">Reference proteome</keyword>
<reference evidence="2" key="2">
    <citation type="journal article" date="2023" name="Microbiol Resour">
        <title>Decontamination and Annotation of the Draft Genome Sequence of the Oomycete Lagenidium giganteum ARSEF 373.</title>
        <authorList>
            <person name="Morgan W.R."/>
            <person name="Tartar A."/>
        </authorList>
    </citation>
    <scope>NUCLEOTIDE SEQUENCE</scope>
    <source>
        <strain evidence="2">ARSEF 373</strain>
    </source>
</reference>
<accession>A0AAV2Z3P9</accession>
<evidence type="ECO:0000259" key="1">
    <source>
        <dbReference type="PROSITE" id="PS51352"/>
    </source>
</evidence>
<organism evidence="2 3">
    <name type="scientific">Lagenidium giganteum</name>
    <dbReference type="NCBI Taxonomy" id="4803"/>
    <lineage>
        <taxon>Eukaryota</taxon>
        <taxon>Sar</taxon>
        <taxon>Stramenopiles</taxon>
        <taxon>Oomycota</taxon>
        <taxon>Peronosporomycetes</taxon>
        <taxon>Pythiales</taxon>
        <taxon>Pythiaceae</taxon>
    </lineage>
</organism>
<sequence length="144" mass="16422">MEALLEGQLLNKAGPVSTAEALGLKKIIGLYFSGSYCPPCKKFTPILAQVYEEIQEEYEDFEIVFVSSDKEIEKFNEYYAGMPWLAFPWEKRDLKAALCEKYGVKTIPTLVFLNEKGELVEREGRAYIEKNAINIDNVVEGLRK</sequence>
<evidence type="ECO:0000313" key="2">
    <source>
        <dbReference type="EMBL" id="DBA00003.1"/>
    </source>
</evidence>
<dbReference type="InterPro" id="IPR012336">
    <property type="entry name" value="Thioredoxin-like_fold"/>
</dbReference>
<dbReference type="InterPro" id="IPR036249">
    <property type="entry name" value="Thioredoxin-like_sf"/>
</dbReference>
<protein>
    <recommendedName>
        <fullName evidence="1">Thioredoxin domain-containing protein</fullName>
    </recommendedName>
</protein>
<dbReference type="PANTHER" id="PTHR46472:SF1">
    <property type="entry name" value="NUCLEOREDOXIN"/>
    <property type="match status" value="1"/>
</dbReference>
<dbReference type="EMBL" id="DAKRPA010000072">
    <property type="protein sequence ID" value="DBA00003.1"/>
    <property type="molecule type" value="Genomic_DNA"/>
</dbReference>
<dbReference type="GO" id="GO:0004791">
    <property type="term" value="F:thioredoxin-disulfide reductase (NADPH) activity"/>
    <property type="evidence" value="ECO:0007669"/>
    <property type="project" value="TreeGrafter"/>
</dbReference>
<comment type="caution">
    <text evidence="2">The sequence shown here is derived from an EMBL/GenBank/DDBJ whole genome shotgun (WGS) entry which is preliminary data.</text>
</comment>
<dbReference type="Gene3D" id="3.40.30.10">
    <property type="entry name" value="Glutaredoxin"/>
    <property type="match status" value="1"/>
</dbReference>
<feature type="domain" description="Thioredoxin" evidence="1">
    <location>
        <begin position="1"/>
        <end position="144"/>
    </location>
</feature>
<evidence type="ECO:0000313" key="3">
    <source>
        <dbReference type="Proteomes" id="UP001146120"/>
    </source>
</evidence>
<dbReference type="PROSITE" id="PS51352">
    <property type="entry name" value="THIOREDOXIN_2"/>
    <property type="match status" value="1"/>
</dbReference>
<reference evidence="2" key="1">
    <citation type="submission" date="2022-11" db="EMBL/GenBank/DDBJ databases">
        <authorList>
            <person name="Morgan W.R."/>
            <person name="Tartar A."/>
        </authorList>
    </citation>
    <scope>NUCLEOTIDE SEQUENCE</scope>
    <source>
        <strain evidence="2">ARSEF 373</strain>
    </source>
</reference>
<dbReference type="GO" id="GO:0031397">
    <property type="term" value="P:negative regulation of protein ubiquitination"/>
    <property type="evidence" value="ECO:0007669"/>
    <property type="project" value="TreeGrafter"/>
</dbReference>
<gene>
    <name evidence="2" type="ORF">N0F65_002006</name>
</gene>
<dbReference type="AlphaFoldDB" id="A0AAV2Z3P9"/>
<dbReference type="InterPro" id="IPR013766">
    <property type="entry name" value="Thioredoxin_domain"/>
</dbReference>
<dbReference type="GO" id="GO:0005634">
    <property type="term" value="C:nucleus"/>
    <property type="evidence" value="ECO:0007669"/>
    <property type="project" value="TreeGrafter"/>
</dbReference>
<dbReference type="Pfam" id="PF13905">
    <property type="entry name" value="Thioredoxin_8"/>
    <property type="match status" value="1"/>
</dbReference>